<feature type="transmembrane region" description="Helical" evidence="11">
    <location>
        <begin position="201"/>
        <end position="221"/>
    </location>
</feature>
<dbReference type="InterPro" id="IPR003280">
    <property type="entry name" value="2pore_dom_K_chnl"/>
</dbReference>
<evidence type="ECO:0000313" key="13">
    <source>
        <dbReference type="EMBL" id="CAJ0926722.1"/>
    </source>
</evidence>
<name>A0ABN9KYW5_9NEOB</name>
<dbReference type="Gene3D" id="1.10.287.70">
    <property type="match status" value="1"/>
</dbReference>
<keyword evidence="5 11" id="KW-1133">Transmembrane helix</keyword>
<feature type="transmembrane region" description="Helical" evidence="11">
    <location>
        <begin position="87"/>
        <end position="107"/>
    </location>
</feature>
<dbReference type="PANTHER" id="PTHR11003">
    <property type="entry name" value="POTASSIUM CHANNEL, SUBFAMILY K"/>
    <property type="match status" value="1"/>
</dbReference>
<feature type="domain" description="Potassium channel" evidence="12">
    <location>
        <begin position="56"/>
        <end position="115"/>
    </location>
</feature>
<keyword evidence="14" id="KW-1185">Reference proteome</keyword>
<evidence type="ECO:0000256" key="8">
    <source>
        <dbReference type="ARBA" id="ARBA00023303"/>
    </source>
</evidence>
<evidence type="ECO:0000256" key="11">
    <source>
        <dbReference type="SAM" id="Phobius"/>
    </source>
</evidence>
<evidence type="ECO:0000256" key="4">
    <source>
        <dbReference type="ARBA" id="ARBA00022958"/>
    </source>
</evidence>
<keyword evidence="4" id="KW-0630">Potassium</keyword>
<feature type="transmembrane region" description="Helical" evidence="11">
    <location>
        <begin position="137"/>
        <end position="159"/>
    </location>
</feature>
<proteinExistence type="inferred from homology"/>
<evidence type="ECO:0000313" key="14">
    <source>
        <dbReference type="Proteomes" id="UP001176940"/>
    </source>
</evidence>
<evidence type="ECO:0000256" key="1">
    <source>
        <dbReference type="ARBA" id="ARBA00004141"/>
    </source>
</evidence>
<sequence>MENIKADAPQRYTNSAAAEITVPLKGLLRTVYYNRLVITDAVKHGVDPLLNNTSEKQTNWDFSSSFFFAGTVVTTIGYGTIAPKTAGGQIFCVIYALFGIPLNVLILGRVGNALSQWCIRLGKCLLRKGMKKKKAKILTIIFFLMSGVLLFLGIPPLVFTATEKWTYREGVYYAFISLSTIGFGDYVVGSGHSPPFEGYRALVYFWIIFGLAWLSLLLNLLTSLLKDTEKKIEKDLQKRKQKKEQHKQQMAMKPLTSDQEGTNTKKPPSNNIL</sequence>
<dbReference type="PRINTS" id="PR01333">
    <property type="entry name" value="2POREKCHANEL"/>
</dbReference>
<comment type="similarity">
    <text evidence="9">Belongs to the two pore domain potassium channel (TC 1.A.1.8) family.</text>
</comment>
<comment type="caution">
    <text evidence="13">The sequence shown here is derived from an EMBL/GenBank/DDBJ whole genome shotgun (WGS) entry which is preliminary data.</text>
</comment>
<keyword evidence="6 9" id="KW-0406">Ion transport</keyword>
<dbReference type="Pfam" id="PF07885">
    <property type="entry name" value="Ion_trans_2"/>
    <property type="match status" value="2"/>
</dbReference>
<feature type="compositionally biased region" description="Polar residues" evidence="10">
    <location>
        <begin position="256"/>
        <end position="273"/>
    </location>
</feature>
<keyword evidence="7 11" id="KW-0472">Membrane</keyword>
<dbReference type="SUPFAM" id="SSF81324">
    <property type="entry name" value="Voltage-gated potassium channels"/>
    <property type="match status" value="2"/>
</dbReference>
<keyword evidence="2 9" id="KW-0813">Transport</keyword>
<keyword evidence="8 9" id="KW-0407">Ion channel</keyword>
<accession>A0ABN9KYW5</accession>
<evidence type="ECO:0000256" key="5">
    <source>
        <dbReference type="ARBA" id="ARBA00022989"/>
    </source>
</evidence>
<comment type="subcellular location">
    <subcellularLocation>
        <location evidence="1">Membrane</location>
        <topology evidence="1">Multi-pass membrane protein</topology>
    </subcellularLocation>
</comment>
<evidence type="ECO:0000256" key="9">
    <source>
        <dbReference type="RuleBase" id="RU003857"/>
    </source>
</evidence>
<dbReference type="InterPro" id="IPR013099">
    <property type="entry name" value="K_chnl_dom"/>
</dbReference>
<evidence type="ECO:0000256" key="10">
    <source>
        <dbReference type="SAM" id="MobiDB-lite"/>
    </source>
</evidence>
<evidence type="ECO:0000259" key="12">
    <source>
        <dbReference type="Pfam" id="PF07885"/>
    </source>
</evidence>
<organism evidence="13 14">
    <name type="scientific">Ranitomeya imitator</name>
    <name type="common">mimic poison frog</name>
    <dbReference type="NCBI Taxonomy" id="111125"/>
    <lineage>
        <taxon>Eukaryota</taxon>
        <taxon>Metazoa</taxon>
        <taxon>Chordata</taxon>
        <taxon>Craniata</taxon>
        <taxon>Vertebrata</taxon>
        <taxon>Euteleostomi</taxon>
        <taxon>Amphibia</taxon>
        <taxon>Batrachia</taxon>
        <taxon>Anura</taxon>
        <taxon>Neobatrachia</taxon>
        <taxon>Hyloidea</taxon>
        <taxon>Dendrobatidae</taxon>
        <taxon>Dendrobatinae</taxon>
        <taxon>Ranitomeya</taxon>
    </lineage>
</organism>
<reference evidence="13" key="1">
    <citation type="submission" date="2023-07" db="EMBL/GenBank/DDBJ databases">
        <authorList>
            <person name="Stuckert A."/>
        </authorList>
    </citation>
    <scope>NUCLEOTIDE SEQUENCE</scope>
</reference>
<evidence type="ECO:0000256" key="7">
    <source>
        <dbReference type="ARBA" id="ARBA00023136"/>
    </source>
</evidence>
<evidence type="ECO:0000256" key="6">
    <source>
        <dbReference type="ARBA" id="ARBA00023065"/>
    </source>
</evidence>
<protein>
    <recommendedName>
        <fullName evidence="12">Potassium channel domain-containing protein</fullName>
    </recommendedName>
</protein>
<evidence type="ECO:0000256" key="3">
    <source>
        <dbReference type="ARBA" id="ARBA00022692"/>
    </source>
</evidence>
<keyword evidence="3 9" id="KW-0812">Transmembrane</keyword>
<feature type="transmembrane region" description="Helical" evidence="11">
    <location>
        <begin position="62"/>
        <end position="81"/>
    </location>
</feature>
<dbReference type="EMBL" id="CAUEEQ010004132">
    <property type="protein sequence ID" value="CAJ0926722.1"/>
    <property type="molecule type" value="Genomic_DNA"/>
</dbReference>
<dbReference type="Proteomes" id="UP001176940">
    <property type="component" value="Unassembled WGS sequence"/>
</dbReference>
<dbReference type="PANTHER" id="PTHR11003:SF350">
    <property type="entry name" value="POTASSIUM CHANNEL DOMAIN-CONTAINING PROTEIN"/>
    <property type="match status" value="1"/>
</dbReference>
<feature type="domain" description="Potassium channel" evidence="12">
    <location>
        <begin position="148"/>
        <end position="225"/>
    </location>
</feature>
<feature type="region of interest" description="Disordered" evidence="10">
    <location>
        <begin position="235"/>
        <end position="273"/>
    </location>
</feature>
<evidence type="ECO:0000256" key="2">
    <source>
        <dbReference type="ARBA" id="ARBA00022448"/>
    </source>
</evidence>
<gene>
    <name evidence="13" type="ORF">RIMI_LOCUS2857922</name>
</gene>